<evidence type="ECO:0000256" key="4">
    <source>
        <dbReference type="HAMAP-Rule" id="MF_00434"/>
    </source>
</evidence>
<dbReference type="EC" id="4.2.1.96" evidence="4"/>
<comment type="catalytic activity">
    <reaction evidence="1 4">
        <text>(4aS,6R)-4a-hydroxy-L-erythro-5,6,7,8-tetrahydrobiopterin = (6R)-L-erythro-6,7-dihydrobiopterin + H2O</text>
        <dbReference type="Rhea" id="RHEA:11920"/>
        <dbReference type="ChEBI" id="CHEBI:15377"/>
        <dbReference type="ChEBI" id="CHEBI:15642"/>
        <dbReference type="ChEBI" id="CHEBI:43120"/>
        <dbReference type="EC" id="4.2.1.96"/>
    </reaction>
</comment>
<dbReference type="AlphaFoldDB" id="A0AAU7DLM2"/>
<organism evidence="5">
    <name type="scientific">Telmatobacter sp. DSM 110680</name>
    <dbReference type="NCBI Taxonomy" id="3036704"/>
    <lineage>
        <taxon>Bacteria</taxon>
        <taxon>Pseudomonadati</taxon>
        <taxon>Acidobacteriota</taxon>
        <taxon>Terriglobia</taxon>
        <taxon>Terriglobales</taxon>
        <taxon>Acidobacteriaceae</taxon>
        <taxon>Telmatobacter</taxon>
    </lineage>
</organism>
<dbReference type="GO" id="GO:0008124">
    <property type="term" value="F:4-alpha-hydroxytetrahydrobiopterin dehydratase activity"/>
    <property type="evidence" value="ECO:0007669"/>
    <property type="project" value="UniProtKB-UniRule"/>
</dbReference>
<accession>A0AAU7DLM2</accession>
<keyword evidence="3 4" id="KW-0456">Lyase</keyword>
<dbReference type="EMBL" id="CP121196">
    <property type="protein sequence ID" value="XBH18168.1"/>
    <property type="molecule type" value="Genomic_DNA"/>
</dbReference>
<dbReference type="InterPro" id="IPR001533">
    <property type="entry name" value="Pterin_deHydtase"/>
</dbReference>
<protein>
    <recommendedName>
        <fullName evidence="4">Putative pterin-4-alpha-carbinolamine dehydratase</fullName>
        <shortName evidence="4">PHS</shortName>
        <ecNumber evidence="4">4.2.1.96</ecNumber>
    </recommendedName>
    <alternativeName>
        <fullName evidence="4">4-alpha-hydroxy-tetrahydropterin dehydratase</fullName>
    </alternativeName>
    <alternativeName>
        <fullName evidence="4">Pterin carbinolamine dehydratase</fullName>
        <shortName evidence="4">PCD</shortName>
    </alternativeName>
</protein>
<evidence type="ECO:0000313" key="5">
    <source>
        <dbReference type="EMBL" id="XBH18168.1"/>
    </source>
</evidence>
<evidence type="ECO:0000256" key="2">
    <source>
        <dbReference type="ARBA" id="ARBA00006472"/>
    </source>
</evidence>
<name>A0AAU7DLM2_9BACT</name>
<dbReference type="InterPro" id="IPR036428">
    <property type="entry name" value="PCD_sf"/>
</dbReference>
<dbReference type="Gene3D" id="3.30.1360.20">
    <property type="entry name" value="Transcriptional coactivator/pterin dehydratase"/>
    <property type="match status" value="1"/>
</dbReference>
<dbReference type="PANTHER" id="PTHR12599">
    <property type="entry name" value="PTERIN-4-ALPHA-CARBINOLAMINE DEHYDRATASE"/>
    <property type="match status" value="1"/>
</dbReference>
<sequence>MPALADHEIHSRLVTVPDWQIETGELVRTFLFKDFRASLAFVNKVGDLAEAAGHHPDIDIRYNKVRLALVTHDAGGITQKDFDLAAAADKLC</sequence>
<evidence type="ECO:0000256" key="1">
    <source>
        <dbReference type="ARBA" id="ARBA00001554"/>
    </source>
</evidence>
<dbReference type="RefSeq" id="WP_348263391.1">
    <property type="nucleotide sequence ID" value="NZ_CP121196.1"/>
</dbReference>
<dbReference type="CDD" id="cd00488">
    <property type="entry name" value="PCD_DCoH"/>
    <property type="match status" value="1"/>
</dbReference>
<dbReference type="SUPFAM" id="SSF55248">
    <property type="entry name" value="PCD-like"/>
    <property type="match status" value="1"/>
</dbReference>
<dbReference type="PANTHER" id="PTHR12599:SF0">
    <property type="entry name" value="PTERIN-4-ALPHA-CARBINOLAMINE DEHYDRATASE"/>
    <property type="match status" value="1"/>
</dbReference>
<gene>
    <name evidence="5" type="ORF">P8935_02280</name>
</gene>
<reference evidence="5" key="1">
    <citation type="submission" date="2023-03" db="EMBL/GenBank/DDBJ databases">
        <title>Edaphobacter sp.</title>
        <authorList>
            <person name="Huber K.J."/>
            <person name="Papendorf J."/>
            <person name="Pilke C."/>
            <person name="Bunk B."/>
            <person name="Sproeer C."/>
            <person name="Pester M."/>
        </authorList>
    </citation>
    <scope>NUCLEOTIDE SEQUENCE</scope>
    <source>
        <strain evidence="5">DSM 110680</strain>
    </source>
</reference>
<dbReference type="NCBIfam" id="NF002017">
    <property type="entry name" value="PRK00823.1-2"/>
    <property type="match status" value="1"/>
</dbReference>
<dbReference type="HAMAP" id="MF_00434">
    <property type="entry name" value="Pterin_4_alpha"/>
    <property type="match status" value="1"/>
</dbReference>
<proteinExistence type="inferred from homology"/>
<dbReference type="Pfam" id="PF01329">
    <property type="entry name" value="Pterin_4a"/>
    <property type="match status" value="1"/>
</dbReference>
<dbReference type="GO" id="GO:0006729">
    <property type="term" value="P:tetrahydrobiopterin biosynthetic process"/>
    <property type="evidence" value="ECO:0007669"/>
    <property type="project" value="InterPro"/>
</dbReference>
<comment type="similarity">
    <text evidence="2 4">Belongs to the pterin-4-alpha-carbinolamine dehydratase family.</text>
</comment>
<evidence type="ECO:0000256" key="3">
    <source>
        <dbReference type="ARBA" id="ARBA00023239"/>
    </source>
</evidence>